<dbReference type="AlphaFoldDB" id="A0A344TH24"/>
<accession>A0A344TH24</accession>
<sequence>MNIVIRKGTPEDFPAILQLIQEFAVFQKTPEKVTITLDQMLENKDLFQCLVVEKEDDQLIGFASFFMAYYSWSGKALYLDDLYVKKEFRGHQIGTQLLDRLIDYANTEQCKKVRWQVSNWNKEAIEFYKKMGAKVDDTEINCDLYL</sequence>
<dbReference type="OrthoDB" id="9805924at2"/>
<keyword evidence="2 5" id="KW-0808">Transferase</keyword>
<feature type="domain" description="N-acetyltransferase" evidence="4">
    <location>
        <begin position="3"/>
        <end position="146"/>
    </location>
</feature>
<comment type="similarity">
    <text evidence="1">Belongs to the acetyltransferase family.</text>
</comment>
<dbReference type="Pfam" id="PF00583">
    <property type="entry name" value="Acetyltransf_1"/>
    <property type="match status" value="1"/>
</dbReference>
<organism evidence="5 6">
    <name type="scientific">Runella rosea</name>
    <dbReference type="NCBI Taxonomy" id="2259595"/>
    <lineage>
        <taxon>Bacteria</taxon>
        <taxon>Pseudomonadati</taxon>
        <taxon>Bacteroidota</taxon>
        <taxon>Cytophagia</taxon>
        <taxon>Cytophagales</taxon>
        <taxon>Spirosomataceae</taxon>
        <taxon>Runella</taxon>
    </lineage>
</organism>
<proteinExistence type="inferred from homology"/>
<dbReference type="InterPro" id="IPR000182">
    <property type="entry name" value="GNAT_dom"/>
</dbReference>
<keyword evidence="6" id="KW-1185">Reference proteome</keyword>
<dbReference type="InterPro" id="IPR017255">
    <property type="entry name" value="AcTrfase_GNAT_prd"/>
</dbReference>
<keyword evidence="3" id="KW-0012">Acyltransferase</keyword>
<dbReference type="KEGG" id="run:DR864_09455"/>
<name>A0A344TH24_9BACT</name>
<evidence type="ECO:0000313" key="6">
    <source>
        <dbReference type="Proteomes" id="UP000251993"/>
    </source>
</evidence>
<dbReference type="PROSITE" id="PS51186">
    <property type="entry name" value="GNAT"/>
    <property type="match status" value="1"/>
</dbReference>
<dbReference type="SUPFAM" id="SSF55729">
    <property type="entry name" value="Acyl-CoA N-acyltransferases (Nat)"/>
    <property type="match status" value="1"/>
</dbReference>
<dbReference type="Gene3D" id="3.40.630.30">
    <property type="match status" value="1"/>
</dbReference>
<evidence type="ECO:0000256" key="1">
    <source>
        <dbReference type="ARBA" id="ARBA00008694"/>
    </source>
</evidence>
<dbReference type="RefSeq" id="WP_114066730.1">
    <property type="nucleotide sequence ID" value="NZ_CP030850.1"/>
</dbReference>
<dbReference type="GO" id="GO:0008080">
    <property type="term" value="F:N-acetyltransferase activity"/>
    <property type="evidence" value="ECO:0007669"/>
    <property type="project" value="TreeGrafter"/>
</dbReference>
<dbReference type="CDD" id="cd04301">
    <property type="entry name" value="NAT_SF"/>
    <property type="match status" value="1"/>
</dbReference>
<dbReference type="PANTHER" id="PTHR10545:SF29">
    <property type="entry name" value="GH14572P-RELATED"/>
    <property type="match status" value="1"/>
</dbReference>
<dbReference type="EMBL" id="CP030850">
    <property type="protein sequence ID" value="AXE17945.1"/>
    <property type="molecule type" value="Genomic_DNA"/>
</dbReference>
<dbReference type="PANTHER" id="PTHR10545">
    <property type="entry name" value="DIAMINE N-ACETYLTRANSFERASE"/>
    <property type="match status" value="1"/>
</dbReference>
<evidence type="ECO:0000313" key="5">
    <source>
        <dbReference type="EMBL" id="AXE17945.1"/>
    </source>
</evidence>
<dbReference type="Proteomes" id="UP000251993">
    <property type="component" value="Chromosome"/>
</dbReference>
<reference evidence="5 6" key="1">
    <citation type="submission" date="2018-07" db="EMBL/GenBank/DDBJ databases">
        <title>Genome sequencing of Runella.</title>
        <authorList>
            <person name="Baek M.-G."/>
            <person name="Yi H."/>
        </authorList>
    </citation>
    <scope>NUCLEOTIDE SEQUENCE [LARGE SCALE GENOMIC DNA]</scope>
    <source>
        <strain evidence="5 6">HYN0085</strain>
    </source>
</reference>
<evidence type="ECO:0000256" key="2">
    <source>
        <dbReference type="ARBA" id="ARBA00022679"/>
    </source>
</evidence>
<dbReference type="FunFam" id="3.40.630.30:FF:000064">
    <property type="entry name" value="GNAT family acetyltransferase"/>
    <property type="match status" value="1"/>
</dbReference>
<dbReference type="InterPro" id="IPR016181">
    <property type="entry name" value="Acyl_CoA_acyltransferase"/>
</dbReference>
<gene>
    <name evidence="5" type="ORF">DR864_09455</name>
</gene>
<dbReference type="PIRSF" id="PIRSF037663">
    <property type="entry name" value="Acetyltransf_GNAT_prd"/>
    <property type="match status" value="1"/>
</dbReference>
<evidence type="ECO:0000259" key="4">
    <source>
        <dbReference type="PROSITE" id="PS51186"/>
    </source>
</evidence>
<dbReference type="InterPro" id="IPR051016">
    <property type="entry name" value="Diverse_Substrate_AcTransf"/>
</dbReference>
<protein>
    <submittedName>
        <fullName evidence="5">GNAT family N-acetyltransferase</fullName>
    </submittedName>
</protein>
<evidence type="ECO:0000256" key="3">
    <source>
        <dbReference type="ARBA" id="ARBA00023315"/>
    </source>
</evidence>